<dbReference type="Proteomes" id="UP000315995">
    <property type="component" value="Chromosome"/>
</dbReference>
<reference evidence="3 4" key="1">
    <citation type="submission" date="2019-06" db="EMBL/GenBank/DDBJ databases">
        <title>Persicimonas caeni gen. nov., sp. nov., a predatory bacterium isolated from solar saltern.</title>
        <authorList>
            <person name="Wang S."/>
        </authorList>
    </citation>
    <scope>NUCLEOTIDE SEQUENCE [LARGE SCALE GENOMIC DNA]</scope>
    <source>
        <strain evidence="3 4">YN101</strain>
    </source>
</reference>
<dbReference type="Pfam" id="PF00008">
    <property type="entry name" value="EGF"/>
    <property type="match status" value="1"/>
</dbReference>
<feature type="chain" id="PRO_5030106171" description="EGF-like domain-containing protein" evidence="1">
    <location>
        <begin position="22"/>
        <end position="1321"/>
    </location>
</feature>
<feature type="domain" description="EGF-like" evidence="2">
    <location>
        <begin position="278"/>
        <end position="314"/>
    </location>
</feature>
<feature type="domain" description="EGF-like" evidence="2">
    <location>
        <begin position="184"/>
        <end position="220"/>
    </location>
</feature>
<dbReference type="SMART" id="SM00181">
    <property type="entry name" value="EGF"/>
    <property type="match status" value="7"/>
</dbReference>
<keyword evidence="4" id="KW-1185">Reference proteome</keyword>
<feature type="signal peptide" evidence="1">
    <location>
        <begin position="1"/>
        <end position="21"/>
    </location>
</feature>
<sequence>MSRHFRLIAVLFSVICLVGLAACDETGGNAVDTGLADASFDASPDTGDADMQACAPNPCTDENRTACVESGAGYVCQCDEGYVNVDGECLSENGCLPDTCNDHGTCSEEGGGPSCACEEGYAGERCESCDEAAGYRDDGQGNCVLRPCEPNPCQGENEECVADGADAVCVCIAGTHEEGGECVPDTTCGPNSCNGSGTCSDDGGIVECACDAGWAGDFCNSCDAANGYHDDGQGGCTQDPCLPNPCTEANRTSCVAQQDSYTCECDPGYHLDGGQCVEDETCQANSCSGNGTCDDSTGVVQCSCDAGWDGDVCDACDTANGYHDDGQGGCTQNPCLPNPCGDPNKTQCAQSSSTTSGYVCSCDPGYHDDGVGNCTQDPCLPDPCAAQNQACRITSTSMGYECYTPDCDDGNPCTVDTLVNGQCTYSDEPDGSSCSTSVCLSGESCQSGQCVGGAAVTCDDGNPCTTNACDPVAGCQYTNDDTLVPDDGVACTADTCSAGVASHSPDDTVCDDTLWCNGAETCAPGDADADADGCVVSNVPQAPQTSTGPCSHYECDEQSQSFTLITEPVGTFCNDGIACTSGDVCDANGLCAGTITGDCSGLASCTSTTPLGSTIDIATATVSGTITVDGGTFPSTVDDSSPLYFWLREQDSGKMHALYEIAFSWDTNQQSYVPADADTYSTIMPAGVYDVVFSRNMRNDVEVWPNDTGETVPGGWRVLQNDVVIGAGPNGLDIDIATATVSGTITVDGGTFPSTVDDSSPLYFWLREQDSGKMHALYEIAFSWDTNQQAYVPADPDTYSTIMPAGTYDVIFSRNMRNDVEVWPNDTGETVPGGWRVLQEDVVVGPGAKTLDIDIATATVSGTITVDGGTFPSTVDDSSPLYVWLREQDSGKMHALYEIAFSWDTNQQAYVPADSDTYSTIMPAGTYDVIYSRNMRNDVEVWPNDTGETVPGGWRVLQEDVVVGPGAKTLDIDIPTATVSGTITVDGGTFPSTVDDSSPLYFWLREQDSGKMHALYEIAFSWDTNQQSYVPADADTYSTIMPAGTYDVVFSRNMRNDVEVWPNDTGETVPGGWRVLQENVVVGPGAKTLDIDIPTATVSGTITVDSAAFPSTVDDSSPLYFWLREQDSGKMHALYEIAFSWDTNQQAYVPADPDTYSTIMPAGTYDVIYTRNMRNDVEVWPNDTGETVPGGWRVLQEDVVVGPGAKTLDIDIATATPSGTITVDGGAFPPTVDDSSPLYFWLREQDSGKMHALYEIAFSWDTNQQSYVPADPDAYSTIMPAGVYDVIYTRNMRNDIEVWPNDTGETVPGGWRVLQMCVEVQ</sequence>
<name>A0A4Y6PP84_PERCE</name>
<organism evidence="3 4">
    <name type="scientific">Persicimonas caeni</name>
    <dbReference type="NCBI Taxonomy" id="2292766"/>
    <lineage>
        <taxon>Bacteria</taxon>
        <taxon>Deltaproteobacteria</taxon>
        <taxon>Bradymonadales</taxon>
        <taxon>Bradymonadaceae</taxon>
        <taxon>Persicimonas</taxon>
    </lineage>
</organism>
<dbReference type="PANTHER" id="PTHR24033:SF151">
    <property type="entry name" value="NOTCH 2"/>
    <property type="match status" value="1"/>
</dbReference>
<dbReference type="PROSITE" id="PS01186">
    <property type="entry name" value="EGF_2"/>
    <property type="match status" value="1"/>
</dbReference>
<dbReference type="PROSITE" id="PS50026">
    <property type="entry name" value="EGF_3"/>
    <property type="match status" value="5"/>
</dbReference>
<gene>
    <name evidence="3" type="ORF">FIV42_05200</name>
</gene>
<evidence type="ECO:0000259" key="2">
    <source>
        <dbReference type="PROSITE" id="PS50026"/>
    </source>
</evidence>
<evidence type="ECO:0000313" key="3">
    <source>
        <dbReference type="EMBL" id="QDG50151.1"/>
    </source>
</evidence>
<feature type="domain" description="EGF-like" evidence="2">
    <location>
        <begin position="91"/>
        <end position="127"/>
    </location>
</feature>
<dbReference type="CDD" id="cd00054">
    <property type="entry name" value="EGF_CA"/>
    <property type="match status" value="1"/>
</dbReference>
<protein>
    <recommendedName>
        <fullName evidence="2">EGF-like domain-containing protein</fullName>
    </recommendedName>
</protein>
<dbReference type="PANTHER" id="PTHR24033">
    <property type="entry name" value="EGF-LIKE DOMAIN-CONTAINING PROTEIN"/>
    <property type="match status" value="1"/>
</dbReference>
<dbReference type="OrthoDB" id="5476584at2"/>
<evidence type="ECO:0000256" key="1">
    <source>
        <dbReference type="SAM" id="SignalP"/>
    </source>
</evidence>
<dbReference type="InterPro" id="IPR051830">
    <property type="entry name" value="NOTCH_homolog"/>
</dbReference>
<feature type="domain" description="EGF-like" evidence="2">
    <location>
        <begin position="331"/>
        <end position="375"/>
    </location>
</feature>
<dbReference type="Gene3D" id="2.10.25.10">
    <property type="entry name" value="Laminin"/>
    <property type="match status" value="3"/>
</dbReference>
<dbReference type="InterPro" id="IPR000742">
    <property type="entry name" value="EGF"/>
</dbReference>
<proteinExistence type="predicted"/>
<accession>A0A4Y6PP84</accession>
<dbReference type="PROSITE" id="PS00022">
    <property type="entry name" value="EGF_1"/>
    <property type="match status" value="3"/>
</dbReference>
<dbReference type="EMBL" id="CP041186">
    <property type="protein sequence ID" value="QDG50151.1"/>
    <property type="molecule type" value="Genomic_DNA"/>
</dbReference>
<accession>A0A5B8Y035</accession>
<keyword evidence="1" id="KW-0732">Signal</keyword>
<dbReference type="RefSeq" id="WP_141196647.1">
    <property type="nucleotide sequence ID" value="NZ_CP041186.1"/>
</dbReference>
<feature type="domain" description="EGF-like" evidence="2">
    <location>
        <begin position="237"/>
        <end position="275"/>
    </location>
</feature>
<evidence type="ECO:0000313" key="4">
    <source>
        <dbReference type="Proteomes" id="UP000315995"/>
    </source>
</evidence>
<dbReference type="PROSITE" id="PS51257">
    <property type="entry name" value="PROKAR_LIPOPROTEIN"/>
    <property type="match status" value="1"/>
</dbReference>